<feature type="domain" description="Ketopantoate reductase C-terminal" evidence="13">
    <location>
        <begin position="90"/>
        <end position="204"/>
    </location>
</feature>
<evidence type="ECO:0000256" key="5">
    <source>
        <dbReference type="ARBA" id="ARBA00019465"/>
    </source>
</evidence>
<dbReference type="SUPFAM" id="SSF48179">
    <property type="entry name" value="6-phosphogluconate dehydrogenase C-terminal domain-like"/>
    <property type="match status" value="1"/>
</dbReference>
<dbReference type="Gene3D" id="3.40.50.720">
    <property type="entry name" value="NAD(P)-binding Rossmann-like Domain"/>
    <property type="match status" value="1"/>
</dbReference>
<proteinExistence type="inferred from homology"/>
<evidence type="ECO:0000256" key="8">
    <source>
        <dbReference type="ARBA" id="ARBA00023002"/>
    </source>
</evidence>
<comment type="catalytic activity">
    <reaction evidence="10 11">
        <text>(R)-pantoate + NADP(+) = 2-dehydropantoate + NADPH + H(+)</text>
        <dbReference type="Rhea" id="RHEA:16233"/>
        <dbReference type="ChEBI" id="CHEBI:11561"/>
        <dbReference type="ChEBI" id="CHEBI:15378"/>
        <dbReference type="ChEBI" id="CHEBI:15980"/>
        <dbReference type="ChEBI" id="CHEBI:57783"/>
        <dbReference type="ChEBI" id="CHEBI:58349"/>
        <dbReference type="EC" id="1.1.1.169"/>
    </reaction>
</comment>
<dbReference type="EC" id="1.1.1.169" evidence="4 11"/>
<sequence>MTVFKKIDASVPIIFLQNGMGHIPFIQALKQPVYIGVVEHGVLKVNDNTFIQTGKGKVEIALYNGEQNKYQTITEQLNQRDFPVVNCDDWESMLAKKLVVNAVINPLTAIFNVQNGKILSNPFIQQLAFELCSETAEVLGIDKKKSWDHVQSIAESTSYNQSSMVKDLFHHRQTEIEAITGYILNKSSKKLPYSLFVYQSVKALEYEEGIQ</sequence>
<evidence type="ECO:0000256" key="6">
    <source>
        <dbReference type="ARBA" id="ARBA00022655"/>
    </source>
</evidence>
<keyword evidence="7 11" id="KW-0521">NADP</keyword>
<dbReference type="PANTHER" id="PTHR43765:SF2">
    <property type="entry name" value="2-DEHYDROPANTOATE 2-REDUCTASE"/>
    <property type="match status" value="1"/>
</dbReference>
<keyword evidence="15" id="KW-1185">Reference proteome</keyword>
<comment type="function">
    <text evidence="1 11">Catalyzes the NADPH-dependent reduction of ketopantoate into pantoic acid.</text>
</comment>
<dbReference type="GO" id="GO:0008677">
    <property type="term" value="F:2-dehydropantoate 2-reductase activity"/>
    <property type="evidence" value="ECO:0007669"/>
    <property type="project" value="UniProtKB-EC"/>
</dbReference>
<dbReference type="InterPro" id="IPR003710">
    <property type="entry name" value="ApbA"/>
</dbReference>
<dbReference type="PANTHER" id="PTHR43765">
    <property type="entry name" value="2-DEHYDROPANTOATE 2-REDUCTASE-RELATED"/>
    <property type="match status" value="1"/>
</dbReference>
<dbReference type="InterPro" id="IPR036291">
    <property type="entry name" value="NAD(P)-bd_dom_sf"/>
</dbReference>
<dbReference type="InterPro" id="IPR013332">
    <property type="entry name" value="KPR_N"/>
</dbReference>
<gene>
    <name evidence="14" type="ORF">RWD45_05105</name>
</gene>
<dbReference type="Gene3D" id="1.10.1040.10">
    <property type="entry name" value="N-(1-d-carboxylethyl)-l-norvaline Dehydrogenase, domain 2"/>
    <property type="match status" value="1"/>
</dbReference>
<evidence type="ECO:0000313" key="14">
    <source>
        <dbReference type="EMBL" id="MDY0408097.1"/>
    </source>
</evidence>
<dbReference type="Pfam" id="PF02558">
    <property type="entry name" value="ApbA"/>
    <property type="match status" value="1"/>
</dbReference>
<evidence type="ECO:0000256" key="7">
    <source>
        <dbReference type="ARBA" id="ARBA00022857"/>
    </source>
</evidence>
<dbReference type="InterPro" id="IPR013752">
    <property type="entry name" value="KPA_reductase"/>
</dbReference>
<dbReference type="Proteomes" id="UP001275315">
    <property type="component" value="Unassembled WGS sequence"/>
</dbReference>
<dbReference type="RefSeq" id="WP_320378858.1">
    <property type="nucleotide sequence ID" value="NZ_JAWDIQ010000001.1"/>
</dbReference>
<name>A0ABU5CP16_9BACI</name>
<evidence type="ECO:0000256" key="1">
    <source>
        <dbReference type="ARBA" id="ARBA00002919"/>
    </source>
</evidence>
<accession>A0ABU5CP16</accession>
<evidence type="ECO:0000256" key="3">
    <source>
        <dbReference type="ARBA" id="ARBA00007870"/>
    </source>
</evidence>
<keyword evidence="6 11" id="KW-0566">Pantothenate biosynthesis</keyword>
<organism evidence="14 15">
    <name type="scientific">Paracerasibacillus soli</name>
    <dbReference type="NCBI Taxonomy" id="480284"/>
    <lineage>
        <taxon>Bacteria</taxon>
        <taxon>Bacillati</taxon>
        <taxon>Bacillota</taxon>
        <taxon>Bacilli</taxon>
        <taxon>Bacillales</taxon>
        <taxon>Bacillaceae</taxon>
        <taxon>Paracerasibacillus</taxon>
    </lineage>
</organism>
<dbReference type="Pfam" id="PF08546">
    <property type="entry name" value="ApbA_C"/>
    <property type="match status" value="1"/>
</dbReference>
<dbReference type="SUPFAM" id="SSF51735">
    <property type="entry name" value="NAD(P)-binding Rossmann-fold domains"/>
    <property type="match status" value="1"/>
</dbReference>
<feature type="domain" description="Ketopantoate reductase N-terminal" evidence="12">
    <location>
        <begin position="6"/>
        <end position="64"/>
    </location>
</feature>
<evidence type="ECO:0000256" key="11">
    <source>
        <dbReference type="RuleBase" id="RU362068"/>
    </source>
</evidence>
<dbReference type="InterPro" id="IPR050838">
    <property type="entry name" value="Ketopantoate_reductase"/>
</dbReference>
<reference evidence="14 15" key="1">
    <citation type="submission" date="2023-10" db="EMBL/GenBank/DDBJ databases">
        <title>Virgibacillus soli CC-YMP-6 genome.</title>
        <authorList>
            <person name="Miliotis G."/>
            <person name="Sengupta P."/>
            <person name="Hameed A."/>
            <person name="Chuvochina M."/>
            <person name="Mcdonagh F."/>
            <person name="Simpson A.C."/>
            <person name="Singh N.K."/>
            <person name="Rekha P.D."/>
            <person name="Raman K."/>
            <person name="Hugenholtz P."/>
            <person name="Venkateswaran K."/>
        </authorList>
    </citation>
    <scope>NUCLEOTIDE SEQUENCE [LARGE SCALE GENOMIC DNA]</scope>
    <source>
        <strain evidence="14 15">CC-YMP-6</strain>
    </source>
</reference>
<evidence type="ECO:0000259" key="12">
    <source>
        <dbReference type="Pfam" id="PF02558"/>
    </source>
</evidence>
<evidence type="ECO:0000256" key="4">
    <source>
        <dbReference type="ARBA" id="ARBA00013014"/>
    </source>
</evidence>
<comment type="pathway">
    <text evidence="2 11">Cofactor biosynthesis; (R)-pantothenate biosynthesis; (R)-pantoate from 3-methyl-2-oxobutanoate: step 2/2.</text>
</comment>
<keyword evidence="8 11" id="KW-0560">Oxidoreductase</keyword>
<evidence type="ECO:0000313" key="15">
    <source>
        <dbReference type="Proteomes" id="UP001275315"/>
    </source>
</evidence>
<evidence type="ECO:0000256" key="10">
    <source>
        <dbReference type="ARBA" id="ARBA00048793"/>
    </source>
</evidence>
<dbReference type="NCBIfam" id="TIGR00745">
    <property type="entry name" value="apbA_panE"/>
    <property type="match status" value="1"/>
</dbReference>
<dbReference type="EMBL" id="JAWDIQ010000001">
    <property type="protein sequence ID" value="MDY0408097.1"/>
    <property type="molecule type" value="Genomic_DNA"/>
</dbReference>
<dbReference type="InterPro" id="IPR008927">
    <property type="entry name" value="6-PGluconate_DH-like_C_sf"/>
</dbReference>
<protein>
    <recommendedName>
        <fullName evidence="5 11">2-dehydropantoate 2-reductase</fullName>
        <ecNumber evidence="4 11">1.1.1.169</ecNumber>
    </recommendedName>
    <alternativeName>
        <fullName evidence="9 11">Ketopantoate reductase</fullName>
    </alternativeName>
</protein>
<evidence type="ECO:0000259" key="13">
    <source>
        <dbReference type="Pfam" id="PF08546"/>
    </source>
</evidence>
<evidence type="ECO:0000256" key="9">
    <source>
        <dbReference type="ARBA" id="ARBA00032024"/>
    </source>
</evidence>
<evidence type="ECO:0000256" key="2">
    <source>
        <dbReference type="ARBA" id="ARBA00004994"/>
    </source>
</evidence>
<comment type="similarity">
    <text evidence="3 11">Belongs to the ketopantoate reductase family.</text>
</comment>
<comment type="caution">
    <text evidence="14">The sequence shown here is derived from an EMBL/GenBank/DDBJ whole genome shotgun (WGS) entry which is preliminary data.</text>
</comment>
<dbReference type="InterPro" id="IPR013328">
    <property type="entry name" value="6PGD_dom2"/>
</dbReference>